<dbReference type="PANTHER" id="PTHR45712">
    <property type="entry name" value="AGAP008170-PA"/>
    <property type="match status" value="1"/>
</dbReference>
<keyword evidence="1" id="KW-0433">Leucine-rich repeat</keyword>
<dbReference type="InterPro" id="IPR032675">
    <property type="entry name" value="LRR_dom_sf"/>
</dbReference>
<dbReference type="VEuPathDB" id="FungiDB:CTRG_01865"/>
<dbReference type="Proteomes" id="UP000002037">
    <property type="component" value="Unassembled WGS sequence"/>
</dbReference>
<dbReference type="PROSITE" id="PS51450">
    <property type="entry name" value="LRR"/>
    <property type="match status" value="1"/>
</dbReference>
<organism evidence="3 4">
    <name type="scientific">Candida tropicalis (strain ATCC MYA-3404 / T1)</name>
    <name type="common">Yeast</name>
    <dbReference type="NCBI Taxonomy" id="294747"/>
    <lineage>
        <taxon>Eukaryota</taxon>
        <taxon>Fungi</taxon>
        <taxon>Dikarya</taxon>
        <taxon>Ascomycota</taxon>
        <taxon>Saccharomycotina</taxon>
        <taxon>Pichiomycetes</taxon>
        <taxon>Debaryomycetaceae</taxon>
        <taxon>Candida/Lodderomyces clade</taxon>
        <taxon>Candida</taxon>
    </lineage>
</organism>
<dbReference type="Gene3D" id="3.80.10.10">
    <property type="entry name" value="Ribonuclease Inhibitor"/>
    <property type="match status" value="2"/>
</dbReference>
<protein>
    <submittedName>
        <fullName evidence="3">Uncharacterized protein</fullName>
    </submittedName>
</protein>
<dbReference type="EMBL" id="GG692396">
    <property type="protein sequence ID" value="EER35003.1"/>
    <property type="molecule type" value="Genomic_DNA"/>
</dbReference>
<dbReference type="RefSeq" id="XP_002547558.1">
    <property type="nucleotide sequence ID" value="XM_002547512.1"/>
</dbReference>
<sequence length="692" mass="79895">MTGLGLTDLPNELLALIFTFVPNTQLYKLKDIPELRGPALQSMYTNIVITEVINSSGIVKKFMYRPGIIDMRHESMYGVIKDNCVEVQDVLHLEKLVKEIPEARIKRISLKSREMLHRLLALKLQIIEYGNVRLSVTLKDSDFNYLEGLSEKKLEEFTKNIHSVKGLTRMSPNILKVIANCDSIVGTLSSVERATFHDHDFPRLRKLELTKYSNSLTLDELKLIPSQLLKFCGRIKIPPNNEDKTNIKLCLPPNLQWLSIVFERAAPRSLLDRSASFEHLQHLQYIKVRNALALSCIFPQSIREIDSDARTVLQDLRLNCPKIRKLDLSPVASQMIVKEDLIFSDRIEDLSLSNKYFRDQDSTSINIDEFKRRKILEPKVMFGESIKLLKIGTCNDRSVPVSLNFNSMKLPKLEYFEGRALSSLNFIGNIPRSLKKVTLTIEKYDCKILQQLDVVEELEFANCFALENENKFDVSNNLKVLSIISCGLSRINVTGGRLKKLDISKNNITIIDQDTLIVPSGLEELIMYGNRVTEIKPNVKWPSNLQILDLNQNILEQANNFPYTLKKLSLYCNYIQDSFDWSLFPEELEYLNLARNNLKSNKLHSLNFQNFRRLREIDLSDNLLISIKPTIFPSGNLEFLNLRHNRIKKITGNFKGFEKLKEIDLRDNKLEPKFRIRSNLERLKHPITDIFI</sequence>
<accession>C5M7N3</accession>
<dbReference type="AlphaFoldDB" id="C5M7N3"/>
<evidence type="ECO:0000256" key="2">
    <source>
        <dbReference type="ARBA" id="ARBA00022737"/>
    </source>
</evidence>
<reference evidence="3" key="2">
    <citation type="submission" date="2009-06" db="EMBL/GenBank/DDBJ databases">
        <authorList>
            <consortium name="The Broad Institute Genome Sequencing Platform"/>
            <person name="Birren B."/>
            <person name="Lander E."/>
            <person name="Galagan J."/>
            <person name="Nusbaum C."/>
            <person name="Devon K."/>
            <person name="Cuomo C."/>
            <person name="Kellis M."/>
            <person name="Rasmussen M.D."/>
            <person name="Grochow J.A."/>
            <person name="Jaffe D."/>
            <person name="Butler J."/>
            <person name="Alvarez P."/>
            <person name="Gnerre S."/>
            <person name="Grabherr M."/>
            <person name="Kleber M."/>
            <person name="Mauceli E."/>
            <person name="Brockman W."/>
            <person name="MacCallum I.A."/>
            <person name="Rounsley S."/>
            <person name="Young S."/>
            <person name="LaButti K."/>
            <person name="Pushparaj V."/>
            <person name="DeCaprio D."/>
            <person name="Crawford M."/>
            <person name="Koehrsen M."/>
            <person name="Engels R."/>
            <person name="Montgomery P."/>
            <person name="Pearson M."/>
            <person name="Howarth C."/>
            <person name="Larson L."/>
            <person name="Luoma S."/>
            <person name="White J."/>
            <person name="Zeng Q."/>
            <person name="Kodira C."/>
            <person name="Yandava C."/>
            <person name="Alvarado L."/>
            <person name="O'Leary S."/>
            <person name="Soll D.R."/>
            <person name="Srikantha T."/>
        </authorList>
    </citation>
    <scope>NUCLEOTIDE SEQUENCE</scope>
    <source>
        <strain evidence="3">MYA-3404</strain>
    </source>
</reference>
<dbReference type="KEGG" id="ctp:CTRG_01865"/>
<keyword evidence="2" id="KW-0677">Repeat</keyword>
<evidence type="ECO:0000256" key="1">
    <source>
        <dbReference type="ARBA" id="ARBA00022614"/>
    </source>
</evidence>
<dbReference type="InterPro" id="IPR050333">
    <property type="entry name" value="SLRP"/>
</dbReference>
<dbReference type="GeneID" id="8300129"/>
<dbReference type="SUPFAM" id="SSF52047">
    <property type="entry name" value="RNI-like"/>
    <property type="match status" value="1"/>
</dbReference>
<gene>
    <name evidence="3" type="ORF">CTRG_01865</name>
</gene>
<evidence type="ECO:0000313" key="4">
    <source>
        <dbReference type="Proteomes" id="UP000002037"/>
    </source>
</evidence>
<keyword evidence="4" id="KW-1185">Reference proteome</keyword>
<dbReference type="PANTHER" id="PTHR45712:SF22">
    <property type="entry name" value="INSULIN-LIKE GROWTH FACTOR-BINDING PROTEIN COMPLEX ACID LABILE SUBUNIT"/>
    <property type="match status" value="1"/>
</dbReference>
<reference evidence="3" key="1">
    <citation type="journal article" date="2009" name="Nature">
        <title>Evolution of pathogenicity and sexual reproduction in eight Candida genomes.</title>
        <authorList>
            <person name="Butler G."/>
            <person name="Rasmussen M.D."/>
            <person name="Lin M.F."/>
            <person name="Santos M.A."/>
            <person name="Sakthikumar S."/>
            <person name="Munro C.A."/>
            <person name="Rheinbay E."/>
            <person name="Grabherr M."/>
            <person name="Forche A."/>
            <person name="Reedy J.L."/>
            <person name="Agrafioti I."/>
            <person name="Arnaud M.B."/>
            <person name="Bates S."/>
            <person name="Brown A.J."/>
            <person name="Brunke S."/>
            <person name="Costanzo M.C."/>
            <person name="Fitzpatrick D.A."/>
            <person name="de Groot P.W."/>
            <person name="Harris D."/>
            <person name="Hoyer L.L."/>
            <person name="Hube B."/>
            <person name="Klis F.M."/>
            <person name="Kodira C."/>
            <person name="Lennard N."/>
            <person name="Logue M.E."/>
            <person name="Martin R."/>
            <person name="Neiman A.M."/>
            <person name="Nikolaou E."/>
            <person name="Quail M.A."/>
            <person name="Quinn J."/>
            <person name="Santos M.C."/>
            <person name="Schmitzberger F.F."/>
            <person name="Sherlock G."/>
            <person name="Shah P."/>
            <person name="Silverstein K.A."/>
            <person name="Skrzypek M.S."/>
            <person name="Soll D."/>
            <person name="Staggs R."/>
            <person name="Stansfield I."/>
            <person name="Stumpf M.P."/>
            <person name="Sudbery P.E."/>
            <person name="Srikantha T."/>
            <person name="Zeng Q."/>
            <person name="Berman J."/>
            <person name="Berriman M."/>
            <person name="Heitman J."/>
            <person name="Gow N.A."/>
            <person name="Lorenz M.C."/>
            <person name="Birren B.W."/>
            <person name="Kellis M."/>
            <person name="Cuomo C.A."/>
        </authorList>
    </citation>
    <scope>NUCLEOTIDE SEQUENCE [LARGE SCALE GENOMIC DNA]</scope>
    <source>
        <strain evidence="3">MYA-3404</strain>
    </source>
</reference>
<dbReference type="OrthoDB" id="7451790at2759"/>
<dbReference type="Pfam" id="PF13855">
    <property type="entry name" value="LRR_8"/>
    <property type="match status" value="1"/>
</dbReference>
<proteinExistence type="predicted"/>
<dbReference type="HOGENOM" id="CLU_397932_0_0_1"/>
<dbReference type="InterPro" id="IPR001611">
    <property type="entry name" value="Leu-rich_rpt"/>
</dbReference>
<dbReference type="eggNOG" id="KOG0619">
    <property type="taxonomic scope" value="Eukaryota"/>
</dbReference>
<name>C5M7N3_CANTT</name>
<evidence type="ECO:0000313" key="3">
    <source>
        <dbReference type="EMBL" id="EER35003.1"/>
    </source>
</evidence>